<organism evidence="3">
    <name type="scientific">Oscillatoriales cyanobacterium SpSt-418</name>
    <dbReference type="NCBI Taxonomy" id="2282169"/>
    <lineage>
        <taxon>Bacteria</taxon>
        <taxon>Bacillati</taxon>
        <taxon>Cyanobacteriota</taxon>
        <taxon>Cyanophyceae</taxon>
        <taxon>Oscillatoriophycideae</taxon>
        <taxon>Oscillatoriales</taxon>
    </lineage>
</organism>
<evidence type="ECO:0000256" key="2">
    <source>
        <dbReference type="ARBA" id="ARBA00022738"/>
    </source>
</evidence>
<evidence type="ECO:0000313" key="3">
    <source>
        <dbReference type="EMBL" id="HFM99836.1"/>
    </source>
</evidence>
<evidence type="ECO:0000256" key="1">
    <source>
        <dbReference type="ARBA" id="ARBA00022549"/>
    </source>
</evidence>
<gene>
    <name evidence="3" type="ORF">ENR64_19200</name>
</gene>
<name>A0A7C3PK52_9CYAN</name>
<keyword evidence="1" id="KW-0042">Antenna complex</keyword>
<dbReference type="InterPro" id="IPR016024">
    <property type="entry name" value="ARM-type_fold"/>
</dbReference>
<keyword evidence="2" id="KW-0605">Phycobilisome</keyword>
<reference evidence="3" key="1">
    <citation type="journal article" date="2020" name="mSystems">
        <title>Genome- and Community-Level Interaction Insights into Carbon Utilization and Element Cycling Functions of Hydrothermarchaeota in Hydrothermal Sediment.</title>
        <authorList>
            <person name="Zhou Z."/>
            <person name="Liu Y."/>
            <person name="Xu W."/>
            <person name="Pan J."/>
            <person name="Luo Z.H."/>
            <person name="Li M."/>
        </authorList>
    </citation>
    <scope>NUCLEOTIDE SEQUENCE [LARGE SCALE GENOMIC DNA]</scope>
    <source>
        <strain evidence="3">SpSt-418</strain>
    </source>
</reference>
<dbReference type="InterPro" id="IPR011989">
    <property type="entry name" value="ARM-like"/>
</dbReference>
<dbReference type="EMBL" id="DSRU01000275">
    <property type="protein sequence ID" value="HFM99836.1"/>
    <property type="molecule type" value="Genomic_DNA"/>
</dbReference>
<dbReference type="GO" id="GO:0030089">
    <property type="term" value="C:phycobilisome"/>
    <property type="evidence" value="ECO:0007669"/>
    <property type="project" value="UniProtKB-KW"/>
</dbReference>
<dbReference type="AlphaFoldDB" id="A0A7C3PK52"/>
<dbReference type="SUPFAM" id="SSF48371">
    <property type="entry name" value="ARM repeat"/>
    <property type="match status" value="1"/>
</dbReference>
<proteinExistence type="predicted"/>
<accession>A0A7C3PK52</accession>
<protein>
    <recommendedName>
        <fullName evidence="4">HEAT repeat domain-containing protein</fullName>
    </recommendedName>
</protein>
<dbReference type="Gene3D" id="1.25.10.10">
    <property type="entry name" value="Leucine-rich Repeat Variant"/>
    <property type="match status" value="1"/>
</dbReference>
<comment type="caution">
    <text evidence="3">The sequence shown here is derived from an EMBL/GenBank/DDBJ whole genome shotgun (WGS) entry which is preliminary data.</text>
</comment>
<evidence type="ECO:0008006" key="4">
    <source>
        <dbReference type="Google" id="ProtNLM"/>
    </source>
</evidence>
<sequence>MAKPRKLEDFIALLQVARAEPTSEASLNSLQTVLGSKYGVAVAKAAELIGQLELRPLIPQLEAAFDRFLVDGVELDPGCRAKRAIAEALYRLGASNETLFLQGIRCIQMEPVWGGRQDTAPPVRNVSALALVQMHYSLVMVELADLLADPEPEARIGAARAIAYASHDQGVPLLRLRVKVGDTPPVLCECLIALLALSPETSLPLVKQFLERSNVDSPEAIAQAEVAALALGESRLPAAFDLLTTWWQTLRSTQLRQSGLLAISTLRQPAAIQFLLVLVAEGNRQDASAALKALQIHRQDAALWQRVVQTVDQREDIRLQL</sequence>